<comment type="caution">
    <text evidence="1">The sequence shown here is derived from an EMBL/GenBank/DDBJ whole genome shotgun (WGS) entry which is preliminary data.</text>
</comment>
<reference evidence="1" key="1">
    <citation type="journal article" date="2018" name="Nat. Plants">
        <title>Whole-genome landscape of Medicago truncatula symbiotic genes.</title>
        <authorList>
            <person name="Pecrix Y."/>
            <person name="Gamas P."/>
            <person name="Carrere S."/>
        </authorList>
    </citation>
    <scope>NUCLEOTIDE SEQUENCE</scope>
    <source>
        <tissue evidence="1">Leaves</tissue>
    </source>
</reference>
<evidence type="ECO:0000313" key="1">
    <source>
        <dbReference type="EMBL" id="RHN61728.1"/>
    </source>
</evidence>
<dbReference type="Gramene" id="rna24218">
    <property type="protein sequence ID" value="RHN61728.1"/>
    <property type="gene ID" value="gene24218"/>
</dbReference>
<dbReference type="EMBL" id="PSQE01000004">
    <property type="protein sequence ID" value="RHN61728.1"/>
    <property type="molecule type" value="Genomic_DNA"/>
</dbReference>
<dbReference type="Proteomes" id="UP000265566">
    <property type="component" value="Chromosome 4"/>
</dbReference>
<sequence length="135" mass="15442">MHQHVESLVSAFMRNFQNSTMNFDNSRGNQFQSYPPQSQVLNNVNIQLHSIIQSQPQHYPMNGSNQHVNGFPSLASFNANNPTLPVNASNQLMNDFPSSQKMALCHQLLNSYCLHQAFFLHFHLLNTLSIHIYQT</sequence>
<dbReference type="AlphaFoldDB" id="A0A396IAC7"/>
<gene>
    <name evidence="1" type="ORF">MtrunA17_Chr4g0039771</name>
</gene>
<proteinExistence type="predicted"/>
<name>A0A396IAC7_MEDTR</name>
<accession>A0A396IAC7</accession>
<organism evidence="1">
    <name type="scientific">Medicago truncatula</name>
    <name type="common">Barrel medic</name>
    <name type="synonym">Medicago tribuloides</name>
    <dbReference type="NCBI Taxonomy" id="3880"/>
    <lineage>
        <taxon>Eukaryota</taxon>
        <taxon>Viridiplantae</taxon>
        <taxon>Streptophyta</taxon>
        <taxon>Embryophyta</taxon>
        <taxon>Tracheophyta</taxon>
        <taxon>Spermatophyta</taxon>
        <taxon>Magnoliopsida</taxon>
        <taxon>eudicotyledons</taxon>
        <taxon>Gunneridae</taxon>
        <taxon>Pentapetalae</taxon>
        <taxon>rosids</taxon>
        <taxon>fabids</taxon>
        <taxon>Fabales</taxon>
        <taxon>Fabaceae</taxon>
        <taxon>Papilionoideae</taxon>
        <taxon>50 kb inversion clade</taxon>
        <taxon>NPAAA clade</taxon>
        <taxon>Hologalegina</taxon>
        <taxon>IRL clade</taxon>
        <taxon>Trifolieae</taxon>
        <taxon>Medicago</taxon>
    </lineage>
</organism>
<protein>
    <submittedName>
        <fullName evidence="1">Uncharacterized protein</fullName>
    </submittedName>
</protein>